<dbReference type="AlphaFoldDB" id="A0A1R3KVB9"/>
<feature type="region of interest" description="Disordered" evidence="1">
    <location>
        <begin position="1"/>
        <end position="32"/>
    </location>
</feature>
<feature type="compositionally biased region" description="Low complexity" evidence="1">
    <location>
        <begin position="12"/>
        <end position="23"/>
    </location>
</feature>
<sequence>MVQDMPYPPGVEAPVVEPVGEIGSPDEIESER</sequence>
<dbReference type="Proteomes" id="UP000188268">
    <property type="component" value="Unassembled WGS sequence"/>
</dbReference>
<accession>A0A1R3KVB9</accession>
<reference evidence="7 9" key="1">
    <citation type="submission" date="2013-09" db="EMBL/GenBank/DDBJ databases">
        <title>Corchorus capsularis genome sequencing.</title>
        <authorList>
            <person name="Alam M."/>
            <person name="Haque M.S."/>
            <person name="Islam M.S."/>
            <person name="Emdad E.M."/>
            <person name="Islam M.M."/>
            <person name="Ahmed B."/>
            <person name="Halim A."/>
            <person name="Hossen Q.M.M."/>
            <person name="Hossain M.Z."/>
            <person name="Ahmed R."/>
            <person name="Khan M.M."/>
            <person name="Islam R."/>
            <person name="Rashid M.M."/>
            <person name="Khan S.A."/>
            <person name="Rahman M.S."/>
            <person name="Alam M."/>
        </authorList>
    </citation>
    <scope>NUCLEOTIDE SEQUENCE [LARGE SCALE GENOMIC DNA]</scope>
    <source>
        <strain evidence="9">cv. CVL-1</strain>
        <tissue evidence="7">Whole seedling</tissue>
    </source>
</reference>
<dbReference type="EMBL" id="AWWV01004664">
    <property type="protein sequence ID" value="OMP07090.1"/>
    <property type="molecule type" value="Genomic_DNA"/>
</dbReference>
<organism evidence="7 9">
    <name type="scientific">Corchorus capsularis</name>
    <name type="common">Jute</name>
    <dbReference type="NCBI Taxonomy" id="210143"/>
    <lineage>
        <taxon>Eukaryota</taxon>
        <taxon>Viridiplantae</taxon>
        <taxon>Streptophyta</taxon>
        <taxon>Embryophyta</taxon>
        <taxon>Tracheophyta</taxon>
        <taxon>Spermatophyta</taxon>
        <taxon>Magnoliopsida</taxon>
        <taxon>eudicotyledons</taxon>
        <taxon>Gunneridae</taxon>
        <taxon>Pentapetalae</taxon>
        <taxon>rosids</taxon>
        <taxon>malvids</taxon>
        <taxon>Malvales</taxon>
        <taxon>Malvaceae</taxon>
        <taxon>Grewioideae</taxon>
        <taxon>Apeibeae</taxon>
        <taxon>Corchorus</taxon>
    </lineage>
</organism>
<dbReference type="Gramene" id="OMP11006">
    <property type="protein sequence ID" value="OMP11006"/>
    <property type="gene ID" value="CCACVL1_00732"/>
</dbReference>
<dbReference type="Gramene" id="OMP07090">
    <property type="protein sequence ID" value="OMP07090"/>
    <property type="gene ID" value="CCACVL1_01378"/>
</dbReference>
<gene>
    <name evidence="8" type="ORF">CCACVL1_00672</name>
    <name evidence="7" type="ORF">CCACVL1_00732</name>
    <name evidence="6" type="ORF">CCACVL1_01346</name>
    <name evidence="5" type="ORF">CCACVL1_01347</name>
    <name evidence="4" type="ORF">CCACVL1_01349</name>
    <name evidence="3" type="ORF">CCACVL1_01358</name>
    <name evidence="2" type="ORF">CCACVL1_01378</name>
</gene>
<dbReference type="EMBL" id="AWWV01001561">
    <property type="protein sequence ID" value="OMP11092.1"/>
    <property type="molecule type" value="Genomic_DNA"/>
</dbReference>
<evidence type="ECO:0000313" key="2">
    <source>
        <dbReference type="EMBL" id="OMP07090.1"/>
    </source>
</evidence>
<dbReference type="EMBL" id="AWWV01004595">
    <property type="protein sequence ID" value="OMP07183.1"/>
    <property type="molecule type" value="Genomic_DNA"/>
</dbReference>
<dbReference type="EMBL" id="AWWV01004577">
    <property type="protein sequence ID" value="OMP07208.1"/>
    <property type="molecule type" value="Genomic_DNA"/>
</dbReference>
<keyword evidence="9" id="KW-1185">Reference proteome</keyword>
<dbReference type="EMBL" id="AWWV01004572">
    <property type="protein sequence ID" value="OMP07213.1"/>
    <property type="molecule type" value="Genomic_DNA"/>
</dbReference>
<dbReference type="EMBL" id="AWWV01004573">
    <property type="protein sequence ID" value="OMP07212.1"/>
    <property type="molecule type" value="Genomic_DNA"/>
</dbReference>
<evidence type="ECO:0000256" key="1">
    <source>
        <dbReference type="SAM" id="MobiDB-lite"/>
    </source>
</evidence>
<evidence type="ECO:0000313" key="4">
    <source>
        <dbReference type="EMBL" id="OMP07208.1"/>
    </source>
</evidence>
<dbReference type="Gramene" id="OMP07213">
    <property type="protein sequence ID" value="OMP07213"/>
    <property type="gene ID" value="CCACVL1_01346"/>
</dbReference>
<evidence type="ECO:0000313" key="7">
    <source>
        <dbReference type="EMBL" id="OMP11006.1"/>
    </source>
</evidence>
<name>A0A1R3KVB9_COCAP</name>
<proteinExistence type="predicted"/>
<feature type="compositionally biased region" description="Pro residues" evidence="1">
    <location>
        <begin position="1"/>
        <end position="11"/>
    </location>
</feature>
<dbReference type="Gramene" id="OMP07183">
    <property type="protein sequence ID" value="OMP07183"/>
    <property type="gene ID" value="CCACVL1_01358"/>
</dbReference>
<evidence type="ECO:0000313" key="9">
    <source>
        <dbReference type="Proteomes" id="UP000188268"/>
    </source>
</evidence>
<evidence type="ECO:0000313" key="3">
    <source>
        <dbReference type="EMBL" id="OMP07183.1"/>
    </source>
</evidence>
<dbReference type="Gramene" id="OMP07212">
    <property type="protein sequence ID" value="OMP07212"/>
    <property type="gene ID" value="CCACVL1_01347"/>
</dbReference>
<evidence type="ECO:0000313" key="8">
    <source>
        <dbReference type="EMBL" id="OMP11092.1"/>
    </source>
</evidence>
<protein>
    <submittedName>
        <fullName evidence="7">Uncharacterized protein</fullName>
    </submittedName>
</protein>
<dbReference type="Gramene" id="OMP11092">
    <property type="protein sequence ID" value="OMP11092"/>
    <property type="gene ID" value="CCACVL1_00672"/>
</dbReference>
<comment type="caution">
    <text evidence="7">The sequence shown here is derived from an EMBL/GenBank/DDBJ whole genome shotgun (WGS) entry which is preliminary data.</text>
</comment>
<evidence type="ECO:0000313" key="6">
    <source>
        <dbReference type="EMBL" id="OMP07213.1"/>
    </source>
</evidence>
<dbReference type="Gramene" id="OMP07208">
    <property type="protein sequence ID" value="OMP07208"/>
    <property type="gene ID" value="CCACVL1_01349"/>
</dbReference>
<dbReference type="EMBL" id="AWWV01001718">
    <property type="protein sequence ID" value="OMP11006.1"/>
    <property type="molecule type" value="Genomic_DNA"/>
</dbReference>
<evidence type="ECO:0000313" key="5">
    <source>
        <dbReference type="EMBL" id="OMP07212.1"/>
    </source>
</evidence>